<dbReference type="EMBL" id="CAKXZT010000126">
    <property type="protein sequence ID" value="CAH2402487.1"/>
    <property type="molecule type" value="Genomic_DNA"/>
</dbReference>
<organism evidence="1 2">
    <name type="scientific">Mesorhizobium escarrei</name>
    <dbReference type="NCBI Taxonomy" id="666018"/>
    <lineage>
        <taxon>Bacteria</taxon>
        <taxon>Pseudomonadati</taxon>
        <taxon>Pseudomonadota</taxon>
        <taxon>Alphaproteobacteria</taxon>
        <taxon>Hyphomicrobiales</taxon>
        <taxon>Phyllobacteriaceae</taxon>
        <taxon>Mesorhizobium</taxon>
    </lineage>
</organism>
<dbReference type="Proteomes" id="UP001153050">
    <property type="component" value="Unassembled WGS sequence"/>
</dbReference>
<comment type="caution">
    <text evidence="1">The sequence shown here is derived from an EMBL/GenBank/DDBJ whole genome shotgun (WGS) entry which is preliminary data.</text>
</comment>
<sequence length="58" mass="6221">MPAYTCRLTGAAAESVRGENINSQKSPLFFKRLRTVIHSLFTSGAGDGGQLPVKKIIS</sequence>
<evidence type="ECO:0008006" key="3">
    <source>
        <dbReference type="Google" id="ProtNLM"/>
    </source>
</evidence>
<keyword evidence="2" id="KW-1185">Reference proteome</keyword>
<protein>
    <recommendedName>
        <fullName evidence="3">Propionyl-coenzyme A carboxylase alpha polypeptide</fullName>
    </recommendedName>
</protein>
<proteinExistence type="predicted"/>
<evidence type="ECO:0000313" key="2">
    <source>
        <dbReference type="Proteomes" id="UP001153050"/>
    </source>
</evidence>
<reference evidence="1 2" key="1">
    <citation type="submission" date="2022-03" db="EMBL/GenBank/DDBJ databases">
        <authorList>
            <person name="Brunel B."/>
        </authorList>
    </citation>
    <scope>NUCLEOTIDE SEQUENCE [LARGE SCALE GENOMIC DNA]</scope>
    <source>
        <strain evidence="1">STM5069sample</strain>
    </source>
</reference>
<gene>
    <name evidence="1" type="ORF">MES5069_310223</name>
</gene>
<evidence type="ECO:0000313" key="1">
    <source>
        <dbReference type="EMBL" id="CAH2402487.1"/>
    </source>
</evidence>
<name>A0ABM9E0A6_9HYPH</name>
<accession>A0ABM9E0A6</accession>